<evidence type="ECO:0000313" key="5">
    <source>
        <dbReference type="Proteomes" id="UP001208570"/>
    </source>
</evidence>
<sequence>MARMVLKIRIPDSVINLVFSLAITTCMFHGFVRIPPDVDQADIVFWTYAKARTANGLSTLGGHLGFGHPAHLYRSIISHLEDSSGGAVEGSINICQSQARKNTQTWSHLRSCHLRDDDNLIKGDKEAFLADLRVSSLVLDPPDDVDHLVDLYDSTLRVIVDEHAPLRTKEMPNRPMLPWYNKNIQAAKRHRSTLSQGKPLVEESCISMMDTFEPFTETDMRQLLKKSSNAFITDVTWYGVDVRLYEPHNKIRNGPAIVLYHGGLWFMGNVGIDAGANMAVAVALKLRDVAHYPANPEYQILINPVLQPIDLMTPSYLQNKHDALLPRSLVANAWLWYGFGTEARDNYSWAMQQNMHTSASAKQSAMSRYLDHALIPRKFLHQTYSQGRVDFGDQAIWDELKTVLTDPYFAPLLSDDLRELPSCYMVLSQYDVTRDDGLMYAKRLEKAKVDVTLKYYQGSVHNHLTLLQQTAVSEKILGDLVDFLIAKL</sequence>
<evidence type="ECO:0000256" key="1">
    <source>
        <dbReference type="ARBA" id="ARBA00022801"/>
    </source>
</evidence>
<accession>A0AAD9K3G1</accession>
<dbReference type="EMBL" id="JAODUP010000070">
    <property type="protein sequence ID" value="KAK2164042.1"/>
    <property type="molecule type" value="Genomic_DNA"/>
</dbReference>
<keyword evidence="2" id="KW-1133">Transmembrane helix</keyword>
<evidence type="ECO:0000256" key="2">
    <source>
        <dbReference type="SAM" id="Phobius"/>
    </source>
</evidence>
<keyword evidence="2" id="KW-0812">Transmembrane</keyword>
<gene>
    <name evidence="4" type="ORF">LSH36_70g07012</name>
</gene>
<keyword evidence="1" id="KW-0378">Hydrolase</keyword>
<protein>
    <recommendedName>
        <fullName evidence="3">Alpha/beta hydrolase fold-3 domain-containing protein</fullName>
    </recommendedName>
</protein>
<keyword evidence="5" id="KW-1185">Reference proteome</keyword>
<comment type="caution">
    <text evidence="4">The sequence shown here is derived from an EMBL/GenBank/DDBJ whole genome shotgun (WGS) entry which is preliminary data.</text>
</comment>
<name>A0AAD9K3G1_9ANNE</name>
<feature type="transmembrane region" description="Helical" evidence="2">
    <location>
        <begin position="12"/>
        <end position="32"/>
    </location>
</feature>
<keyword evidence="2" id="KW-0472">Membrane</keyword>
<dbReference type="Gene3D" id="3.40.50.1820">
    <property type="entry name" value="alpha/beta hydrolase"/>
    <property type="match status" value="1"/>
</dbReference>
<organism evidence="4 5">
    <name type="scientific">Paralvinella palmiformis</name>
    <dbReference type="NCBI Taxonomy" id="53620"/>
    <lineage>
        <taxon>Eukaryota</taxon>
        <taxon>Metazoa</taxon>
        <taxon>Spiralia</taxon>
        <taxon>Lophotrochozoa</taxon>
        <taxon>Annelida</taxon>
        <taxon>Polychaeta</taxon>
        <taxon>Sedentaria</taxon>
        <taxon>Canalipalpata</taxon>
        <taxon>Terebellida</taxon>
        <taxon>Terebelliformia</taxon>
        <taxon>Alvinellidae</taxon>
        <taxon>Paralvinella</taxon>
    </lineage>
</organism>
<dbReference type="SUPFAM" id="SSF53474">
    <property type="entry name" value="alpha/beta-Hydrolases"/>
    <property type="match status" value="1"/>
</dbReference>
<dbReference type="AlphaFoldDB" id="A0AAD9K3G1"/>
<evidence type="ECO:0000313" key="4">
    <source>
        <dbReference type="EMBL" id="KAK2164042.1"/>
    </source>
</evidence>
<dbReference type="GO" id="GO:0016787">
    <property type="term" value="F:hydrolase activity"/>
    <property type="evidence" value="ECO:0007669"/>
    <property type="project" value="UniProtKB-KW"/>
</dbReference>
<dbReference type="Proteomes" id="UP001208570">
    <property type="component" value="Unassembled WGS sequence"/>
</dbReference>
<dbReference type="Pfam" id="PF07859">
    <property type="entry name" value="Abhydrolase_3"/>
    <property type="match status" value="2"/>
</dbReference>
<feature type="domain" description="Alpha/beta hydrolase fold-3" evidence="3">
    <location>
        <begin position="387"/>
        <end position="463"/>
    </location>
</feature>
<dbReference type="InterPro" id="IPR029058">
    <property type="entry name" value="AB_hydrolase_fold"/>
</dbReference>
<reference evidence="4" key="1">
    <citation type="journal article" date="2023" name="Mol. Biol. Evol.">
        <title>Third-Generation Sequencing Reveals the Adaptive Role of the Epigenome in Three Deep-Sea Polychaetes.</title>
        <authorList>
            <person name="Perez M."/>
            <person name="Aroh O."/>
            <person name="Sun Y."/>
            <person name="Lan Y."/>
            <person name="Juniper S.K."/>
            <person name="Young C.R."/>
            <person name="Angers B."/>
            <person name="Qian P.Y."/>
        </authorList>
    </citation>
    <scope>NUCLEOTIDE SEQUENCE</scope>
    <source>
        <strain evidence="4">P08H-3</strain>
    </source>
</reference>
<proteinExistence type="predicted"/>
<dbReference type="PANTHER" id="PTHR48081:SF8">
    <property type="entry name" value="ALPHA_BETA HYDROLASE FOLD-3 DOMAIN-CONTAINING PROTEIN-RELATED"/>
    <property type="match status" value="1"/>
</dbReference>
<dbReference type="InterPro" id="IPR013094">
    <property type="entry name" value="AB_hydrolase_3"/>
</dbReference>
<feature type="domain" description="Alpha/beta hydrolase fold-3" evidence="3">
    <location>
        <begin position="270"/>
        <end position="347"/>
    </location>
</feature>
<dbReference type="PANTHER" id="PTHR48081">
    <property type="entry name" value="AB HYDROLASE SUPERFAMILY PROTEIN C4A8.06C"/>
    <property type="match status" value="1"/>
</dbReference>
<dbReference type="InterPro" id="IPR050300">
    <property type="entry name" value="GDXG_lipolytic_enzyme"/>
</dbReference>
<evidence type="ECO:0000259" key="3">
    <source>
        <dbReference type="Pfam" id="PF07859"/>
    </source>
</evidence>